<dbReference type="InterPro" id="IPR000571">
    <property type="entry name" value="Znf_CCCH"/>
</dbReference>
<evidence type="ECO:0000256" key="13">
    <source>
        <dbReference type="ARBA" id="ARBA00022833"/>
    </source>
</evidence>
<evidence type="ECO:0000256" key="16">
    <source>
        <dbReference type="ARBA" id="ARBA00023054"/>
    </source>
</evidence>
<feature type="compositionally biased region" description="Low complexity" evidence="27">
    <location>
        <begin position="272"/>
        <end position="288"/>
    </location>
</feature>
<dbReference type="PROSITE" id="PS50089">
    <property type="entry name" value="ZF_RING_2"/>
    <property type="match status" value="1"/>
</dbReference>
<reference evidence="32" key="1">
    <citation type="submission" date="2025-08" db="UniProtKB">
        <authorList>
            <consortium name="RefSeq"/>
        </authorList>
    </citation>
    <scope>IDENTIFICATION</scope>
    <source>
        <tissue evidence="32">Entire body</tissue>
    </source>
</reference>
<evidence type="ECO:0000313" key="31">
    <source>
        <dbReference type="Proteomes" id="UP000192223"/>
    </source>
</evidence>
<evidence type="ECO:0000256" key="2">
    <source>
        <dbReference type="ARBA" id="ARBA00004123"/>
    </source>
</evidence>
<evidence type="ECO:0000256" key="18">
    <source>
        <dbReference type="ARBA" id="ARBA00057081"/>
    </source>
</evidence>
<keyword evidence="6" id="KW-0488">Methylation</keyword>
<dbReference type="FunFam" id="3.30.70.330:FF:000044">
    <property type="entry name" value="Putative ccr4-not transcription complex subunit 4"/>
    <property type="match status" value="1"/>
</dbReference>
<feature type="region of interest" description="Disordered" evidence="27">
    <location>
        <begin position="866"/>
        <end position="905"/>
    </location>
</feature>
<keyword evidence="14" id="KW-0832">Ubl conjugation</keyword>
<feature type="region of interest" description="Disordered" evidence="27">
    <location>
        <begin position="794"/>
        <end position="847"/>
    </location>
</feature>
<evidence type="ECO:0000256" key="8">
    <source>
        <dbReference type="ARBA" id="ARBA00022553"/>
    </source>
</evidence>
<dbReference type="InterPro" id="IPR012677">
    <property type="entry name" value="Nucleotide-bd_a/b_plait_sf"/>
</dbReference>
<name>A0A7F5RE36_AGRPL</name>
<feature type="region of interest" description="Disordered" evidence="27">
    <location>
        <begin position="1561"/>
        <end position="1584"/>
    </location>
</feature>
<evidence type="ECO:0000256" key="7">
    <source>
        <dbReference type="ARBA" id="ARBA00022490"/>
    </source>
</evidence>
<dbReference type="CDD" id="cd12438">
    <property type="entry name" value="RRM_CNOT4"/>
    <property type="match status" value="1"/>
</dbReference>
<dbReference type="InterPro" id="IPR039780">
    <property type="entry name" value="Mot2"/>
</dbReference>
<feature type="compositionally biased region" description="Low complexity" evidence="27">
    <location>
        <begin position="804"/>
        <end position="824"/>
    </location>
</feature>
<dbReference type="InterPro" id="IPR034261">
    <property type="entry name" value="CNOT4_RRM"/>
</dbReference>
<evidence type="ECO:0000259" key="28">
    <source>
        <dbReference type="PROSITE" id="PS50089"/>
    </source>
</evidence>
<feature type="compositionally biased region" description="Basic and acidic residues" evidence="27">
    <location>
        <begin position="310"/>
        <end position="320"/>
    </location>
</feature>
<comment type="catalytic activity">
    <reaction evidence="1">
        <text>S-ubiquitinyl-[E2 ubiquitin-conjugating enzyme]-L-cysteine + [acceptor protein]-L-lysine = [E2 ubiquitin-conjugating enzyme]-L-cysteine + N(6)-ubiquitinyl-[acceptor protein]-L-lysine.</text>
        <dbReference type="EC" id="2.3.2.27"/>
    </reaction>
</comment>
<dbReference type="GO" id="GO:0061630">
    <property type="term" value="F:ubiquitin protein ligase activity"/>
    <property type="evidence" value="ECO:0007669"/>
    <property type="project" value="UniProtKB-EC"/>
</dbReference>
<feature type="compositionally biased region" description="Low complexity" evidence="27">
    <location>
        <begin position="251"/>
        <end position="262"/>
    </location>
</feature>
<evidence type="ECO:0000256" key="3">
    <source>
        <dbReference type="ARBA" id="ARBA00004496"/>
    </source>
</evidence>
<keyword evidence="31" id="KW-1185">Reference proteome</keyword>
<evidence type="ECO:0000256" key="15">
    <source>
        <dbReference type="ARBA" id="ARBA00022884"/>
    </source>
</evidence>
<dbReference type="InterPro" id="IPR035979">
    <property type="entry name" value="RBD_domain_sf"/>
</dbReference>
<evidence type="ECO:0000256" key="19">
    <source>
        <dbReference type="ARBA" id="ARBA00062432"/>
    </source>
</evidence>
<organism evidence="31 32">
    <name type="scientific">Agrilus planipennis</name>
    <name type="common">Emerald ash borer</name>
    <name type="synonym">Agrilus marcopoli</name>
    <dbReference type="NCBI Taxonomy" id="224129"/>
    <lineage>
        <taxon>Eukaryota</taxon>
        <taxon>Metazoa</taxon>
        <taxon>Ecdysozoa</taxon>
        <taxon>Arthropoda</taxon>
        <taxon>Hexapoda</taxon>
        <taxon>Insecta</taxon>
        <taxon>Pterygota</taxon>
        <taxon>Neoptera</taxon>
        <taxon>Endopterygota</taxon>
        <taxon>Coleoptera</taxon>
        <taxon>Polyphaga</taxon>
        <taxon>Elateriformia</taxon>
        <taxon>Buprestoidea</taxon>
        <taxon>Buprestidae</taxon>
        <taxon>Agrilinae</taxon>
        <taxon>Agrilus</taxon>
    </lineage>
</organism>
<dbReference type="RefSeq" id="XP_025834236.1">
    <property type="nucleotide sequence ID" value="XM_025978451.1"/>
</dbReference>
<dbReference type="GO" id="GO:0008270">
    <property type="term" value="F:zinc ion binding"/>
    <property type="evidence" value="ECO:0007669"/>
    <property type="project" value="UniProtKB-KW"/>
</dbReference>
<dbReference type="PROSITE" id="PS50103">
    <property type="entry name" value="ZF_C3H1"/>
    <property type="match status" value="1"/>
</dbReference>
<feature type="region of interest" description="Disordered" evidence="27">
    <location>
        <begin position="685"/>
        <end position="723"/>
    </location>
</feature>
<evidence type="ECO:0000256" key="10">
    <source>
        <dbReference type="ARBA" id="ARBA00022723"/>
    </source>
</evidence>
<keyword evidence="16" id="KW-0175">Coiled coil</keyword>
<feature type="zinc finger region" description="C3H1-type" evidence="26">
    <location>
        <begin position="190"/>
        <end position="217"/>
    </location>
</feature>
<dbReference type="InterPro" id="IPR003954">
    <property type="entry name" value="RRM_euk-type"/>
</dbReference>
<feature type="compositionally biased region" description="Low complexity" evidence="27">
    <location>
        <begin position="685"/>
        <end position="700"/>
    </location>
</feature>
<protein>
    <recommendedName>
        <fullName evidence="20">CCR4-NOT transcription complex subunit 4</fullName>
        <ecNumber evidence="5">2.3.2.27</ecNumber>
    </recommendedName>
    <alternativeName>
        <fullName evidence="23">CCR4-associated factor 4</fullName>
    </alternativeName>
    <alternativeName>
        <fullName evidence="24">E3 ubiquitin-protein ligase CNOT4</fullName>
    </alternativeName>
    <alternativeName>
        <fullName evidence="21">Potential transcriptional repressor NOT4Hp</fullName>
    </alternativeName>
    <alternativeName>
        <fullName evidence="22">RING-type E3 ubiquitin transferase CNOT4</fullName>
    </alternativeName>
</protein>
<evidence type="ECO:0000259" key="29">
    <source>
        <dbReference type="PROSITE" id="PS50102"/>
    </source>
</evidence>
<feature type="region of interest" description="Disordered" evidence="27">
    <location>
        <begin position="1188"/>
        <end position="1226"/>
    </location>
</feature>
<evidence type="ECO:0000256" key="22">
    <source>
        <dbReference type="ARBA" id="ARBA00077837"/>
    </source>
</evidence>
<feature type="compositionally biased region" description="Low complexity" evidence="27">
    <location>
        <begin position="1307"/>
        <end position="1327"/>
    </location>
</feature>
<dbReference type="CTD" id="4850"/>
<evidence type="ECO:0000256" key="9">
    <source>
        <dbReference type="ARBA" id="ARBA00022679"/>
    </source>
</evidence>
<dbReference type="PANTHER" id="PTHR12603:SF0">
    <property type="entry name" value="CCR4-NOT TRANSCRIPTION COMPLEX SUBUNIT 4"/>
    <property type="match status" value="1"/>
</dbReference>
<proteinExistence type="predicted"/>
<dbReference type="Proteomes" id="UP000192223">
    <property type="component" value="Unplaced"/>
</dbReference>
<dbReference type="InterPro" id="IPR039515">
    <property type="entry name" value="NOT4_mRING-HC-C4C4"/>
</dbReference>
<evidence type="ECO:0000256" key="20">
    <source>
        <dbReference type="ARBA" id="ARBA00071435"/>
    </source>
</evidence>
<dbReference type="FunCoup" id="A0A7F5RE36">
    <property type="interactions" value="69"/>
</dbReference>
<keyword evidence="11 26" id="KW-0863">Zinc-finger</keyword>
<dbReference type="FunFam" id="3.30.40.10:FF:000006">
    <property type="entry name" value="CCR4-NOT transcription complex subunit 4"/>
    <property type="match status" value="1"/>
</dbReference>
<dbReference type="Gene3D" id="3.30.40.10">
    <property type="entry name" value="Zinc/RING finger domain, C3HC4 (zinc finger)"/>
    <property type="match status" value="1"/>
</dbReference>
<dbReference type="GO" id="GO:0030014">
    <property type="term" value="C:CCR4-NOT complex"/>
    <property type="evidence" value="ECO:0007669"/>
    <property type="project" value="InterPro"/>
</dbReference>
<feature type="compositionally biased region" description="Polar residues" evidence="27">
    <location>
        <begin position="321"/>
        <end position="330"/>
    </location>
</feature>
<comment type="subcellular location">
    <subcellularLocation>
        <location evidence="3">Cytoplasm</location>
    </subcellularLocation>
    <subcellularLocation>
        <location evidence="2">Nucleus</location>
    </subcellularLocation>
</comment>
<feature type="domain" description="RRM" evidence="29">
    <location>
        <begin position="109"/>
        <end position="193"/>
    </location>
</feature>
<feature type="region of interest" description="Disordered" evidence="27">
    <location>
        <begin position="1369"/>
        <end position="1416"/>
    </location>
</feature>
<evidence type="ECO:0000256" key="6">
    <source>
        <dbReference type="ARBA" id="ARBA00022481"/>
    </source>
</evidence>
<keyword evidence="7" id="KW-0963">Cytoplasm</keyword>
<feature type="compositionally biased region" description="Polar residues" evidence="27">
    <location>
        <begin position="1378"/>
        <end position="1398"/>
    </location>
</feature>
<evidence type="ECO:0000256" key="4">
    <source>
        <dbReference type="ARBA" id="ARBA00004906"/>
    </source>
</evidence>
<feature type="compositionally biased region" description="Basic and acidic residues" evidence="27">
    <location>
        <begin position="378"/>
        <end position="398"/>
    </location>
</feature>
<dbReference type="GO" id="GO:0003723">
    <property type="term" value="F:RNA binding"/>
    <property type="evidence" value="ECO:0007669"/>
    <property type="project" value="UniProtKB-UniRule"/>
</dbReference>
<dbReference type="PROSITE" id="PS50102">
    <property type="entry name" value="RRM"/>
    <property type="match status" value="1"/>
</dbReference>
<evidence type="ECO:0000256" key="17">
    <source>
        <dbReference type="ARBA" id="ARBA00023242"/>
    </source>
</evidence>
<dbReference type="CDD" id="cd16618">
    <property type="entry name" value="mRING-HC-C4C4_CNOT4"/>
    <property type="match status" value="1"/>
</dbReference>
<dbReference type="Pfam" id="PF00076">
    <property type="entry name" value="RRM_1"/>
    <property type="match status" value="1"/>
</dbReference>
<comment type="function">
    <text evidence="18">Has E3 ubiquitin ligase activity, promoting ubiquitination and degradation of target proteins. Involved in activation of the JAK/STAT pathway. Catalyzes ubiquitination of methylated RBM15. Plays a role in quality control of translation of mitochondrial outer membrane-localized mRNA. As part of the PINK1-regulated signaling, upon mitochondria damage, ubiquitinates ABCE1 and thereby recruits autophagy receptors to the mitochondrial outer membrane to initiate mitophagy.</text>
</comment>
<evidence type="ECO:0000256" key="1">
    <source>
        <dbReference type="ARBA" id="ARBA00000900"/>
    </source>
</evidence>
<gene>
    <name evidence="32" type="primary">LOC108744258</name>
</gene>
<feature type="domain" description="C3H1-type" evidence="30">
    <location>
        <begin position="190"/>
        <end position="217"/>
    </location>
</feature>
<sequence length="1584" mass="172234">MSVLNQSGEEQVECPLCMEPLEVDDLNFFPCTCGYQICRFCWHRIRTDENGLCPACRKAYSENPADFTPLSKEQVAQLKAEKRQRDQQRKAKLSESRKHLANVRVVQKNLVFVVGLPMRLADPEILKRHEYFGKFGKIHKVVINQSTSYAGSQGPSASAYVTYIKSDDALRAIQSVNNITIDGRLVKSSLGTTKYCSHFMKNQSCPKPDCMYLHDFGDPEASFTKEQMHAGKHQEYEKKLHEALLAKIVVQGSQQQGDTGSGKPAKSKDHSTSSSMNNHNNNNNNSNNKEGWPHLNNPQPGDSSTSKGAKTSDKRGDKQGESATNSISNSGKEKGQKSRGKSKNNNNDSSRKDRGKGCESGGCQGQNDRQGRGPGKSRSQERDRHSGRGDENKIKGADKTNNSSREASVGRDSSNSSSSSEKSHTTSESIGVAAKLQIVNENSSFFSQNVFQKLSPAESDHSSSGTGSLGGVVPVDQDVEDEDESNGLLSHNNSRNLLESAGRIPPSSVVNSSTSHILNDSLPNIDSSEDWEAAFGFSKNNNVNENEEKRRKEMLSGPFGNGSNGYISFLGHQQPQTLFGGHDSAAAASTLLQNSFDTTKLHESILDVLNNKNHFFSNSYSKTEDRLGGAGHPLPHLNSHHSVQQHQHPHFAPPNGLNGINGLDQQMSKFFTDFCTKNSQNGLLPNGLSSSSSPSANSNGFVGPQNGPHPHTSNSHHGHNGFLHSLADRHNFLVMQQKQIEEQLLTLKQQQQSYGQQLLQQHNGLAPPPSAPFLSGDVLGGSTTAVTNSGGVFGSMNLYHHHNQQQPPQHNSHHNSSNQHHQIGAGSGGGGGKQQNNSSNRSAEDELDFDPFHETQKALAELIENEQNGKMHGTINRSSVPSSQINGLVHSQNGGSAHVPPPPPGFVQPTNHMNSFGSKILPYLNMNSSQHQPINGTTTQNNWPASYNPAQQQKGLGNCNDWKVLDPAIVSSSRHFPLANMHMRDQYTSQLQQPQHLQSGLGGGPMRSFDYANFANSPQQQQLQAAASSAFSNFSHLTNSVQQNLNWLAGSAELGTQISSPPGFRTTAAGGPVVGKTQQECYQSIFIKFYQYTCKINNFVDIKLHESILDVLNNKNHFFSNSYSKTEDRLGGAGHPLPHLNSHHSVQQHQHPHFAPPNGLNGINGLDQQMSKFFTDFCTKNSQNGLLPNGLSSSSSPSANSNGFVGPQNGPHPHTSNSHHGHNGFLHSLADRHNFLVMQQKQIEEQLLTLKQQQQSYGQQLLQQHNGLAPPPSAPFLSGDVLGGSTTAVTNSGGVFGSMNLYHHHNQQQPPQHNSHHNSSNQHHQIGAGSGGGGGKQQNNSSNRSAEDELDFDPFHETQKALAELIENEQNGKMHGTINRSSVPSSQINGLVHSQNGGSAHVPPPPPGFVQPTNHMNSFGSKILPYLNMNSSQHQPINGTTTQNNWPASYNPAQQQKGLGNCNDWKVLDPAIVSSSRHFPLANMHMRDQYTSQLQQPQHLQSGLGGGPMRSFDYANFANSPQQQQLQAAASSAFSNFSHLTNSVQQNLNWLAGSAELGTQISSPPGFRTTAAGGPVVGKTQQEC</sequence>
<feature type="domain" description="RING-type" evidence="28">
    <location>
        <begin position="14"/>
        <end position="57"/>
    </location>
</feature>
<dbReference type="InterPro" id="IPR000504">
    <property type="entry name" value="RRM_dom"/>
</dbReference>
<dbReference type="InterPro" id="IPR001841">
    <property type="entry name" value="Znf_RING"/>
</dbReference>
<evidence type="ECO:0000256" key="26">
    <source>
        <dbReference type="PROSITE-ProRule" id="PRU00723"/>
    </source>
</evidence>
<keyword evidence="17" id="KW-0539">Nucleus</keyword>
<feature type="compositionally biased region" description="Polar residues" evidence="27">
    <location>
        <begin position="296"/>
        <end position="309"/>
    </location>
</feature>
<evidence type="ECO:0000259" key="30">
    <source>
        <dbReference type="PROSITE" id="PS50103"/>
    </source>
</evidence>
<comment type="subunit">
    <text evidence="19">Interacts with CNOT1 via its C-terminus but does not stably associate with the CCR4-NOT complex. Interacts (via RING domain) with UBE2D2. Interacts with ABCE1, PINK1 and PELO.</text>
</comment>
<dbReference type="GO" id="GO:0005634">
    <property type="term" value="C:nucleus"/>
    <property type="evidence" value="ECO:0007669"/>
    <property type="project" value="UniProtKB-SubCell"/>
</dbReference>
<dbReference type="Pfam" id="PF14570">
    <property type="entry name" value="zf-RING_4"/>
    <property type="match status" value="1"/>
</dbReference>
<dbReference type="Gene3D" id="3.30.70.330">
    <property type="match status" value="1"/>
</dbReference>
<evidence type="ECO:0000256" key="27">
    <source>
        <dbReference type="SAM" id="MobiDB-lite"/>
    </source>
</evidence>
<feature type="compositionally biased region" description="Low complexity" evidence="27">
    <location>
        <begin position="1188"/>
        <end position="1203"/>
    </location>
</feature>
<dbReference type="InterPro" id="IPR013083">
    <property type="entry name" value="Znf_RING/FYVE/PHD"/>
</dbReference>
<dbReference type="GO" id="GO:0016567">
    <property type="term" value="P:protein ubiquitination"/>
    <property type="evidence" value="ECO:0007669"/>
    <property type="project" value="TreeGrafter"/>
</dbReference>
<evidence type="ECO:0000256" key="14">
    <source>
        <dbReference type="ARBA" id="ARBA00022843"/>
    </source>
</evidence>
<dbReference type="EC" id="2.3.2.27" evidence="5"/>
<evidence type="ECO:0000256" key="21">
    <source>
        <dbReference type="ARBA" id="ARBA00075062"/>
    </source>
</evidence>
<dbReference type="SMART" id="SM00361">
    <property type="entry name" value="RRM_1"/>
    <property type="match status" value="1"/>
</dbReference>
<dbReference type="InParanoid" id="A0A7F5RE36"/>
<dbReference type="KEGG" id="apln:108744258"/>
<dbReference type="PANTHER" id="PTHR12603">
    <property type="entry name" value="CCR4-NOT TRANSCRIPTION COMPLEX RELATED"/>
    <property type="match status" value="1"/>
</dbReference>
<feature type="region of interest" description="Disordered" evidence="27">
    <location>
        <begin position="251"/>
        <end position="428"/>
    </location>
</feature>
<keyword evidence="10 26" id="KW-0479">Metal-binding</keyword>
<keyword evidence="15 25" id="KW-0694">RNA-binding</keyword>
<evidence type="ECO:0000313" key="32">
    <source>
        <dbReference type="RefSeq" id="XP_025834236.1"/>
    </source>
</evidence>
<dbReference type="SUPFAM" id="SSF54928">
    <property type="entry name" value="RNA-binding domain, RBD"/>
    <property type="match status" value="1"/>
</dbReference>
<evidence type="ECO:0000256" key="11">
    <source>
        <dbReference type="ARBA" id="ARBA00022771"/>
    </source>
</evidence>
<feature type="region of interest" description="Disordered" evidence="27">
    <location>
        <begin position="1297"/>
        <end position="1350"/>
    </location>
</feature>
<keyword evidence="12" id="KW-0833">Ubl conjugation pathway</keyword>
<dbReference type="GO" id="GO:0005829">
    <property type="term" value="C:cytosol"/>
    <property type="evidence" value="ECO:0007669"/>
    <property type="project" value="UniProtKB-ARBA"/>
</dbReference>
<evidence type="ECO:0000256" key="24">
    <source>
        <dbReference type="ARBA" id="ARBA00083942"/>
    </source>
</evidence>
<evidence type="ECO:0000256" key="25">
    <source>
        <dbReference type="PROSITE-ProRule" id="PRU00176"/>
    </source>
</evidence>
<dbReference type="OrthoDB" id="1923159at2759"/>
<dbReference type="SUPFAM" id="SSF57850">
    <property type="entry name" value="RING/U-box"/>
    <property type="match status" value="1"/>
</dbReference>
<feature type="compositionally biased region" description="Polar residues" evidence="27">
    <location>
        <begin position="875"/>
        <end position="895"/>
    </location>
</feature>
<keyword evidence="8" id="KW-0597">Phosphoprotein</keyword>
<comment type="pathway">
    <text evidence="4">Protein modification; protein ubiquitination.</text>
</comment>
<keyword evidence="13 26" id="KW-0862">Zinc</keyword>
<keyword evidence="9" id="KW-0808">Transferase</keyword>
<evidence type="ECO:0000256" key="23">
    <source>
        <dbReference type="ARBA" id="ARBA00083547"/>
    </source>
</evidence>
<evidence type="ECO:0000256" key="5">
    <source>
        <dbReference type="ARBA" id="ARBA00012483"/>
    </source>
</evidence>
<evidence type="ECO:0000256" key="12">
    <source>
        <dbReference type="ARBA" id="ARBA00022786"/>
    </source>
</evidence>
<accession>A0A7F5RE36</accession>
<dbReference type="GeneID" id="108744258"/>